<keyword evidence="2" id="KW-1185">Reference proteome</keyword>
<organism evidence="3">
    <name type="scientific">Soboliphyme baturini</name>
    <dbReference type="NCBI Taxonomy" id="241478"/>
    <lineage>
        <taxon>Eukaryota</taxon>
        <taxon>Metazoa</taxon>
        <taxon>Ecdysozoa</taxon>
        <taxon>Nematoda</taxon>
        <taxon>Enoplea</taxon>
        <taxon>Dorylaimia</taxon>
        <taxon>Dioctophymatida</taxon>
        <taxon>Dioctophymatoidea</taxon>
        <taxon>Soboliphymatidae</taxon>
        <taxon>Soboliphyme</taxon>
    </lineage>
</organism>
<dbReference type="OrthoDB" id="567788at2759"/>
<reference evidence="3" key="1">
    <citation type="submission" date="2016-06" db="UniProtKB">
        <authorList>
            <consortium name="WormBaseParasite"/>
        </authorList>
    </citation>
    <scope>IDENTIFICATION</scope>
</reference>
<evidence type="ECO:0000313" key="3">
    <source>
        <dbReference type="WBParaSite" id="SBAD_0000586401-mRNA-1"/>
    </source>
</evidence>
<evidence type="ECO:0000313" key="1">
    <source>
        <dbReference type="EMBL" id="VDP07863.1"/>
    </source>
</evidence>
<protein>
    <submittedName>
        <fullName evidence="3">SET domain-containing protein</fullName>
    </submittedName>
</protein>
<evidence type="ECO:0000313" key="2">
    <source>
        <dbReference type="Proteomes" id="UP000270296"/>
    </source>
</evidence>
<proteinExistence type="predicted"/>
<dbReference type="AlphaFoldDB" id="A0A183IPU4"/>
<reference evidence="1 2" key="2">
    <citation type="submission" date="2018-11" db="EMBL/GenBank/DDBJ databases">
        <authorList>
            <consortium name="Pathogen Informatics"/>
        </authorList>
    </citation>
    <scope>NUCLEOTIDE SEQUENCE [LARGE SCALE GENOMIC DNA]</scope>
</reference>
<dbReference type="EMBL" id="UZAM01009139">
    <property type="protein sequence ID" value="VDP07863.1"/>
    <property type="molecule type" value="Genomic_DNA"/>
</dbReference>
<dbReference type="Proteomes" id="UP000270296">
    <property type="component" value="Unassembled WGS sequence"/>
</dbReference>
<accession>A0A183IPU4</accession>
<gene>
    <name evidence="1" type="ORF">SBAD_LOCUS5641</name>
</gene>
<name>A0A183IPU4_9BILA</name>
<sequence>MVLPVRVNSADKVIKAEKISGTGRVVRVCPTYAFLSSDRYGSIYVNQTVRYGQHQTEGGDQQRAENIDHKNFALDRYFCVDDVVHFKAIEQRVVIQKKSESSLSACKFDQQSPLPKAVHNENGIVVEVSDKCVFIWSERLGEVFYPIGARFAAAAHKPSSETQSCSSSLSVVLTSTGGIGLTEQFMPNDMVAFDAYRQLQSNNCSYLATSVRKMSAARSAYVDKTLGFRCGLISKVSPHFGYIYSEQLGSVFFSLSNSVAADQADVGNLCDLFDVGDSVRFIPMEQPEINGCSWRALKVMKMSAADLAQLSAEAAVNLDDRDFASCNPSDSSSRVVERRPKNQVNSCCQFANKACQTLTPPEALLLKAVTKDVNFYNELCAKFPYLMRYIDKSLGDPP</sequence>
<dbReference type="WBParaSite" id="SBAD_0000586401-mRNA-1">
    <property type="protein sequence ID" value="SBAD_0000586401-mRNA-1"/>
    <property type="gene ID" value="SBAD_0000586401"/>
</dbReference>